<evidence type="ECO:0000256" key="1">
    <source>
        <dbReference type="SAM" id="Phobius"/>
    </source>
</evidence>
<dbReference type="AlphaFoldDB" id="A0A0B0P402"/>
<name>A0A0B0P402_GOSAR</name>
<keyword evidence="1" id="KW-0472">Membrane</keyword>
<evidence type="ECO:0000313" key="2">
    <source>
        <dbReference type="EMBL" id="KHG18834.1"/>
    </source>
</evidence>
<sequence length="43" mass="5034">MGLRIALTNIVAIDFCICLIFVSISLFFLKKKKTHYNTFQRLL</sequence>
<reference evidence="3" key="1">
    <citation type="submission" date="2014-09" db="EMBL/GenBank/DDBJ databases">
        <authorList>
            <person name="Mudge J."/>
            <person name="Ramaraj T."/>
            <person name="Lindquist I.E."/>
            <person name="Bharti A.K."/>
            <person name="Sundararajan A."/>
            <person name="Cameron C.T."/>
            <person name="Woodward J.E."/>
            <person name="May G.D."/>
            <person name="Brubaker C."/>
            <person name="Broadhvest J."/>
            <person name="Wilkins T.A."/>
        </authorList>
    </citation>
    <scope>NUCLEOTIDE SEQUENCE</scope>
    <source>
        <strain evidence="3">cv. AKA8401</strain>
    </source>
</reference>
<dbReference type="Proteomes" id="UP000032142">
    <property type="component" value="Unassembled WGS sequence"/>
</dbReference>
<dbReference type="EMBL" id="KN411494">
    <property type="protein sequence ID" value="KHG18834.1"/>
    <property type="molecule type" value="Genomic_DNA"/>
</dbReference>
<feature type="transmembrane region" description="Helical" evidence="1">
    <location>
        <begin position="6"/>
        <end position="29"/>
    </location>
</feature>
<gene>
    <name evidence="2" type="ORF">F383_24026</name>
</gene>
<proteinExistence type="predicted"/>
<keyword evidence="3" id="KW-1185">Reference proteome</keyword>
<protein>
    <submittedName>
        <fullName evidence="2">Uncharacterized protein</fullName>
    </submittedName>
</protein>
<accession>A0A0B0P402</accession>
<keyword evidence="1" id="KW-1133">Transmembrane helix</keyword>
<organism evidence="2 3">
    <name type="scientific">Gossypium arboreum</name>
    <name type="common">Tree cotton</name>
    <name type="synonym">Gossypium nanking</name>
    <dbReference type="NCBI Taxonomy" id="29729"/>
    <lineage>
        <taxon>Eukaryota</taxon>
        <taxon>Viridiplantae</taxon>
        <taxon>Streptophyta</taxon>
        <taxon>Embryophyta</taxon>
        <taxon>Tracheophyta</taxon>
        <taxon>Spermatophyta</taxon>
        <taxon>Magnoliopsida</taxon>
        <taxon>eudicotyledons</taxon>
        <taxon>Gunneridae</taxon>
        <taxon>Pentapetalae</taxon>
        <taxon>rosids</taxon>
        <taxon>malvids</taxon>
        <taxon>Malvales</taxon>
        <taxon>Malvaceae</taxon>
        <taxon>Malvoideae</taxon>
        <taxon>Gossypium</taxon>
    </lineage>
</organism>
<evidence type="ECO:0000313" key="3">
    <source>
        <dbReference type="Proteomes" id="UP000032142"/>
    </source>
</evidence>
<keyword evidence="1" id="KW-0812">Transmembrane</keyword>